<dbReference type="GO" id="GO:0005829">
    <property type="term" value="C:cytosol"/>
    <property type="evidence" value="ECO:0007669"/>
    <property type="project" value="TreeGrafter"/>
</dbReference>
<dbReference type="GO" id="GO:0005996">
    <property type="term" value="P:monosaccharide metabolic process"/>
    <property type="evidence" value="ECO:0007669"/>
    <property type="project" value="TreeGrafter"/>
</dbReference>
<dbReference type="PANTHER" id="PTHR43725:SF8">
    <property type="entry name" value="CHLOROPLAST STEM-LOOP BINDING PROTEIN OF 41 KDA B, CHLOROPLASTIC"/>
    <property type="match status" value="1"/>
</dbReference>
<accession>A0A7S1TDX6</accession>
<reference evidence="2" key="1">
    <citation type="submission" date="2021-01" db="EMBL/GenBank/DDBJ databases">
        <authorList>
            <person name="Corre E."/>
            <person name="Pelletier E."/>
            <person name="Niang G."/>
            <person name="Scheremetjew M."/>
            <person name="Finn R."/>
            <person name="Kale V."/>
            <person name="Holt S."/>
            <person name="Cochrane G."/>
            <person name="Meng A."/>
            <person name="Brown T."/>
            <person name="Cohen L."/>
        </authorList>
    </citation>
    <scope>NUCLEOTIDE SEQUENCE</scope>
    <source>
        <strain evidence="2">SAG 36.94</strain>
    </source>
</reference>
<dbReference type="Gene3D" id="3.40.50.720">
    <property type="entry name" value="NAD(P)-binding Rossmann-like Domain"/>
    <property type="match status" value="1"/>
</dbReference>
<protein>
    <recommendedName>
        <fullName evidence="1">NAD-dependent epimerase/dehydratase domain-containing protein</fullName>
    </recommendedName>
</protein>
<name>A0A7S1TDX6_9RHOD</name>
<dbReference type="PANTHER" id="PTHR43725">
    <property type="entry name" value="UDP-GLUCOSE 4-EPIMERASE"/>
    <property type="match status" value="1"/>
</dbReference>
<dbReference type="CDD" id="cd05265">
    <property type="entry name" value="SDR_a1"/>
    <property type="match status" value="1"/>
</dbReference>
<proteinExistence type="predicted"/>
<dbReference type="SUPFAM" id="SSF51735">
    <property type="entry name" value="NAD(P)-binding Rossmann-fold domains"/>
    <property type="match status" value="1"/>
</dbReference>
<dbReference type="GO" id="GO:0003978">
    <property type="term" value="F:UDP-glucose 4-epimerase activity"/>
    <property type="evidence" value="ECO:0007669"/>
    <property type="project" value="TreeGrafter"/>
</dbReference>
<gene>
    <name evidence="2" type="ORF">CCAE0312_LOCUS5890</name>
</gene>
<feature type="domain" description="NAD-dependent epimerase/dehydratase" evidence="1">
    <location>
        <begin position="134"/>
        <end position="254"/>
    </location>
</feature>
<feature type="domain" description="NAD-dependent epimerase/dehydratase" evidence="1">
    <location>
        <begin position="35"/>
        <end position="116"/>
    </location>
</feature>
<sequence>MKMGFVSGGLVWERKRECQGKGSVRMSLAVPPKRVLLIGGTRFSGAYLAKELVDAGHDLVLFNRSKTAEGRRKLPGETEEAFLATRGQVSTIEGDRQNIEDMIAKLKGEHFDVVYDNTGRELADSKPLIDLFKGRIEQYVYMSSAGVYLKSDVMPHREGDALDPKSRHKGKFETEQYLQSEGIPYTAIRPTYIYGALNYNPLEEWFFERIDAGRPVPIPGHGMHLTGLGHVQDLATAMRAVIGNNAAKGSVYNIQDRKAVTFDGLARACAVAMGKDPESVQIVHYNPKEFDFGKKKAFPLRPQHFFTTPDKALSELNWSIEFDTEKGLQQSYQLDFVVKKQAGTLPADFETDDIILSKAS</sequence>
<evidence type="ECO:0000313" key="2">
    <source>
        <dbReference type="EMBL" id="CAD9233804.1"/>
    </source>
</evidence>
<dbReference type="EMBL" id="HBGH01010646">
    <property type="protein sequence ID" value="CAD9233804.1"/>
    <property type="molecule type" value="Transcribed_RNA"/>
</dbReference>
<evidence type="ECO:0000259" key="1">
    <source>
        <dbReference type="Pfam" id="PF01370"/>
    </source>
</evidence>
<organism evidence="2">
    <name type="scientific">Compsopogon caeruleus</name>
    <dbReference type="NCBI Taxonomy" id="31354"/>
    <lineage>
        <taxon>Eukaryota</taxon>
        <taxon>Rhodophyta</taxon>
        <taxon>Compsopogonophyceae</taxon>
        <taxon>Compsopogonales</taxon>
        <taxon>Compsopogonaceae</taxon>
        <taxon>Compsopogon</taxon>
    </lineage>
</organism>
<dbReference type="InterPro" id="IPR001509">
    <property type="entry name" value="Epimerase_deHydtase"/>
</dbReference>
<dbReference type="Pfam" id="PF01370">
    <property type="entry name" value="Epimerase"/>
    <property type="match status" value="2"/>
</dbReference>
<dbReference type="InterPro" id="IPR036291">
    <property type="entry name" value="NAD(P)-bd_dom_sf"/>
</dbReference>
<dbReference type="AlphaFoldDB" id="A0A7S1TDX6"/>